<evidence type="ECO:0000256" key="1">
    <source>
        <dbReference type="SAM" id="MobiDB-lite"/>
    </source>
</evidence>
<feature type="compositionally biased region" description="Basic and acidic residues" evidence="1">
    <location>
        <begin position="316"/>
        <end position="325"/>
    </location>
</feature>
<dbReference type="PANTHER" id="PTHR23325">
    <property type="entry name" value="SERUM RESPONSE FACTOR-BINDING"/>
    <property type="match status" value="1"/>
</dbReference>
<dbReference type="PANTHER" id="PTHR23325:SF1">
    <property type="entry name" value="SERUM RESPONSE FACTOR-BINDING PROTEIN 1"/>
    <property type="match status" value="1"/>
</dbReference>
<organism evidence="2 3">
    <name type="scientific">Calicophoron daubneyi</name>
    <name type="common">Rumen fluke</name>
    <name type="synonym">Paramphistomum daubneyi</name>
    <dbReference type="NCBI Taxonomy" id="300641"/>
    <lineage>
        <taxon>Eukaryota</taxon>
        <taxon>Metazoa</taxon>
        <taxon>Spiralia</taxon>
        <taxon>Lophotrochozoa</taxon>
        <taxon>Platyhelminthes</taxon>
        <taxon>Trematoda</taxon>
        <taxon>Digenea</taxon>
        <taxon>Plagiorchiida</taxon>
        <taxon>Pronocephalata</taxon>
        <taxon>Paramphistomoidea</taxon>
        <taxon>Paramphistomidae</taxon>
        <taxon>Calicophoron</taxon>
    </lineage>
</organism>
<evidence type="ECO:0000313" key="2">
    <source>
        <dbReference type="EMBL" id="CAL5139502.1"/>
    </source>
</evidence>
<reference evidence="2" key="1">
    <citation type="submission" date="2024-06" db="EMBL/GenBank/DDBJ databases">
        <authorList>
            <person name="Liu X."/>
            <person name="Lenzi L."/>
            <person name="Haldenby T S."/>
            <person name="Uol C."/>
        </authorList>
    </citation>
    <scope>NUCLEOTIDE SEQUENCE</scope>
</reference>
<feature type="region of interest" description="Disordered" evidence="1">
    <location>
        <begin position="156"/>
        <end position="179"/>
    </location>
</feature>
<comment type="caution">
    <text evidence="2">The sequence shown here is derived from an EMBL/GenBank/DDBJ whole genome shotgun (WGS) entry which is preliminary data.</text>
</comment>
<evidence type="ECO:0008006" key="4">
    <source>
        <dbReference type="Google" id="ProtNLM"/>
    </source>
</evidence>
<proteinExistence type="predicted"/>
<dbReference type="Proteomes" id="UP001497525">
    <property type="component" value="Unassembled WGS sequence"/>
</dbReference>
<evidence type="ECO:0000313" key="3">
    <source>
        <dbReference type="Proteomes" id="UP001497525"/>
    </source>
</evidence>
<sequence length="446" mass="49905">MSLTFKLSESPPELSITVEELTDSLVKMRKAVRNAKVIVARDIIRRVHMLEAKLMRGSQKERISHKINHRLEELKLLRSLSLGRLCKLLLVNDRDASELSSAGHQLCVQDRLVVRLANTKHVNNFVQEFREAHPDWRNLTGFLLYKNVSGKWKSKKQKERSTKVVGSLPLPSTHPSAVNSDANDFTGSCYRVPTIQPEVAEAVDVPPLSPADVDLDSDDASDIAEAIASRALTQQKTLFSVGAKSVVSKLPEVTSVRIPSDRGKKAQKNSSDGPGVLKDGHKLCKTSSKPPYNDGREFTFVSSEGSKKSGLPDVSRTAEARRSDTEDLLGSDDVELRHKLNRRDRRVARFGTSVTGDKIQHFSGRRPFRNHPYQSPHPRRSFQPSRPVDTSKYNYPRANHIRASEPISQPEVGLHPSWQARREQKAKAMAISLKPSPCTKHVVFDD</sequence>
<accession>A0AAV2TSS9</accession>
<dbReference type="InterPro" id="IPR037393">
    <property type="entry name" value="Bud22/SRFB1"/>
</dbReference>
<name>A0AAV2TSS9_CALDB</name>
<dbReference type="AlphaFoldDB" id="A0AAV2TSS9"/>
<feature type="region of interest" description="Disordered" evidence="1">
    <location>
        <begin position="258"/>
        <end position="326"/>
    </location>
</feature>
<protein>
    <recommendedName>
        <fullName evidence="4">Serum response factor-binding protein 1</fullName>
    </recommendedName>
</protein>
<gene>
    <name evidence="2" type="ORF">CDAUBV1_LOCUS14531</name>
</gene>
<feature type="region of interest" description="Disordered" evidence="1">
    <location>
        <begin position="365"/>
        <end position="388"/>
    </location>
</feature>
<dbReference type="EMBL" id="CAXLJL010000601">
    <property type="protein sequence ID" value="CAL5139502.1"/>
    <property type="molecule type" value="Genomic_DNA"/>
</dbReference>